<evidence type="ECO:0000313" key="2">
    <source>
        <dbReference type="Proteomes" id="UP000249842"/>
    </source>
</evidence>
<dbReference type="InterPro" id="IPR046005">
    <property type="entry name" value="DUF5961"/>
</dbReference>
<sequence>MPVKDATLQRRFAVHGAAEAPSRAHMIEGASFEDAALHFVENFHPTANANDEVSLMVEACDTGERQCFRVHTDTGETAPCD</sequence>
<keyword evidence="2" id="KW-1185">Reference proteome</keyword>
<gene>
    <name evidence="1" type="ORF">DJ021_00830</name>
</gene>
<protein>
    <submittedName>
        <fullName evidence="1">Uncharacterized protein</fullName>
    </submittedName>
</protein>
<dbReference type="EMBL" id="QFYP01000001">
    <property type="protein sequence ID" value="RAK58443.1"/>
    <property type="molecule type" value="Genomic_DNA"/>
</dbReference>
<accession>A0A328ATL9</accession>
<dbReference type="RefSeq" id="WP_111455715.1">
    <property type="nucleotide sequence ID" value="NZ_QFYP01000001.1"/>
</dbReference>
<evidence type="ECO:0000313" key="1">
    <source>
        <dbReference type="EMBL" id="RAK58443.1"/>
    </source>
</evidence>
<comment type="caution">
    <text evidence="1">The sequence shown here is derived from an EMBL/GenBank/DDBJ whole genome shotgun (WGS) entry which is preliminary data.</text>
</comment>
<dbReference type="AlphaFoldDB" id="A0A328ATL9"/>
<name>A0A328ATL9_9CAUL</name>
<dbReference type="Proteomes" id="UP000249842">
    <property type="component" value="Unassembled WGS sequence"/>
</dbReference>
<organism evidence="1 2">
    <name type="scientific">Phenylobacterium hankyongense</name>
    <dbReference type="NCBI Taxonomy" id="1813876"/>
    <lineage>
        <taxon>Bacteria</taxon>
        <taxon>Pseudomonadati</taxon>
        <taxon>Pseudomonadota</taxon>
        <taxon>Alphaproteobacteria</taxon>
        <taxon>Caulobacterales</taxon>
        <taxon>Caulobacteraceae</taxon>
        <taxon>Phenylobacterium</taxon>
    </lineage>
</organism>
<dbReference type="OrthoDB" id="8454241at2"/>
<dbReference type="Pfam" id="PF19386">
    <property type="entry name" value="DUF5961"/>
    <property type="match status" value="1"/>
</dbReference>
<proteinExistence type="predicted"/>
<reference evidence="2" key="1">
    <citation type="submission" date="2018-05" db="EMBL/GenBank/DDBJ databases">
        <authorList>
            <person name="Li X."/>
        </authorList>
    </citation>
    <scope>NUCLEOTIDE SEQUENCE [LARGE SCALE GENOMIC DNA]</scope>
    <source>
        <strain evidence="2">HKS-05</strain>
    </source>
</reference>